<dbReference type="AlphaFoldDB" id="X1DXP1"/>
<sequence>MLSEKMNAERNDNYEVAKVQEKNRKDLESYRELSEVKFGSLMPFVSVVSSFTKVLILS</sequence>
<proteinExistence type="predicted"/>
<organism evidence="1">
    <name type="scientific">marine sediment metagenome</name>
    <dbReference type="NCBI Taxonomy" id="412755"/>
    <lineage>
        <taxon>unclassified sequences</taxon>
        <taxon>metagenomes</taxon>
        <taxon>ecological metagenomes</taxon>
    </lineage>
</organism>
<accession>X1DXP1</accession>
<comment type="caution">
    <text evidence="1">The sequence shown here is derived from an EMBL/GenBank/DDBJ whole genome shotgun (WGS) entry which is preliminary data.</text>
</comment>
<name>X1DXP1_9ZZZZ</name>
<reference evidence="1" key="1">
    <citation type="journal article" date="2014" name="Front. Microbiol.">
        <title>High frequency of phylogenetically diverse reductive dehalogenase-homologous genes in deep subseafloor sedimentary metagenomes.</title>
        <authorList>
            <person name="Kawai M."/>
            <person name="Futagami T."/>
            <person name="Toyoda A."/>
            <person name="Takaki Y."/>
            <person name="Nishi S."/>
            <person name="Hori S."/>
            <person name="Arai W."/>
            <person name="Tsubouchi T."/>
            <person name="Morono Y."/>
            <person name="Uchiyama I."/>
            <person name="Ito T."/>
            <person name="Fujiyama A."/>
            <person name="Inagaki F."/>
            <person name="Takami H."/>
        </authorList>
    </citation>
    <scope>NUCLEOTIDE SEQUENCE</scope>
    <source>
        <strain evidence="1">Expedition CK06-06</strain>
    </source>
</reference>
<evidence type="ECO:0000313" key="1">
    <source>
        <dbReference type="EMBL" id="GAH25027.1"/>
    </source>
</evidence>
<gene>
    <name evidence="1" type="ORF">S01H4_65384</name>
</gene>
<feature type="non-terminal residue" evidence="1">
    <location>
        <position position="58"/>
    </location>
</feature>
<dbReference type="EMBL" id="BART01039988">
    <property type="protein sequence ID" value="GAH25027.1"/>
    <property type="molecule type" value="Genomic_DNA"/>
</dbReference>
<protein>
    <submittedName>
        <fullName evidence="1">Uncharacterized protein</fullName>
    </submittedName>
</protein>